<reference evidence="4" key="1">
    <citation type="journal article" date="2020" name="Stud. Mycol.">
        <title>101 Dothideomycetes genomes: a test case for predicting lifestyles and emergence of pathogens.</title>
        <authorList>
            <person name="Haridas S."/>
            <person name="Albert R."/>
            <person name="Binder M."/>
            <person name="Bloem J."/>
            <person name="Labutti K."/>
            <person name="Salamov A."/>
            <person name="Andreopoulos B."/>
            <person name="Baker S."/>
            <person name="Barry K."/>
            <person name="Bills G."/>
            <person name="Bluhm B."/>
            <person name="Cannon C."/>
            <person name="Castanera R."/>
            <person name="Culley D."/>
            <person name="Daum C."/>
            <person name="Ezra D."/>
            <person name="Gonzalez J."/>
            <person name="Henrissat B."/>
            <person name="Kuo A."/>
            <person name="Liang C."/>
            <person name="Lipzen A."/>
            <person name="Lutzoni F."/>
            <person name="Magnuson J."/>
            <person name="Mondo S."/>
            <person name="Nolan M."/>
            <person name="Ohm R."/>
            <person name="Pangilinan J."/>
            <person name="Park H.-J."/>
            <person name="Ramirez L."/>
            <person name="Alfaro M."/>
            <person name="Sun H."/>
            <person name="Tritt A."/>
            <person name="Yoshinaga Y."/>
            <person name="Zwiers L.-H."/>
            <person name="Turgeon B."/>
            <person name="Goodwin S."/>
            <person name="Spatafora J."/>
            <person name="Crous P."/>
            <person name="Grigoriev I."/>
        </authorList>
    </citation>
    <scope>NUCLEOTIDE SEQUENCE</scope>
    <source>
        <strain evidence="4">CBS 113389</strain>
    </source>
</reference>
<dbReference type="SMART" id="SM00248">
    <property type="entry name" value="ANK"/>
    <property type="match status" value="4"/>
</dbReference>
<dbReference type="PANTHER" id="PTHR24189:SF50">
    <property type="entry name" value="ANKYRIN REPEAT AND SOCS BOX PROTEIN 2"/>
    <property type="match status" value="1"/>
</dbReference>
<dbReference type="PANTHER" id="PTHR24189">
    <property type="entry name" value="MYOTROPHIN"/>
    <property type="match status" value="1"/>
</dbReference>
<evidence type="ECO:0000256" key="1">
    <source>
        <dbReference type="ARBA" id="ARBA00022737"/>
    </source>
</evidence>
<dbReference type="InterPro" id="IPR036770">
    <property type="entry name" value="Ankyrin_rpt-contain_sf"/>
</dbReference>
<dbReference type="InterPro" id="IPR050745">
    <property type="entry name" value="Multifunctional_regulatory"/>
</dbReference>
<evidence type="ECO:0000256" key="2">
    <source>
        <dbReference type="ARBA" id="ARBA00023043"/>
    </source>
</evidence>
<dbReference type="InterPro" id="IPR002110">
    <property type="entry name" value="Ankyrin_rpt"/>
</dbReference>
<feature type="region of interest" description="Disordered" evidence="3">
    <location>
        <begin position="20"/>
        <end position="40"/>
    </location>
</feature>
<dbReference type="RefSeq" id="XP_033591494.1">
    <property type="nucleotide sequence ID" value="XM_033735206.1"/>
</dbReference>
<keyword evidence="1" id="KW-0677">Repeat</keyword>
<dbReference type="EMBL" id="MU001633">
    <property type="protein sequence ID" value="KAF2484925.1"/>
    <property type="molecule type" value="Genomic_DNA"/>
</dbReference>
<evidence type="ECO:0000313" key="5">
    <source>
        <dbReference type="Proteomes" id="UP000799767"/>
    </source>
</evidence>
<evidence type="ECO:0000256" key="3">
    <source>
        <dbReference type="SAM" id="MobiDB-lite"/>
    </source>
</evidence>
<sequence>MVQVQWQRNDQLLFRAQVDGTRRAQQRRAELQGREPPLPPGHGVMAPAAQYFDIPLVEDDDFYFLGHPGDVAPFWATPRPAYFDGFEAACREGQVARLQHLTSQYYLTPAVLHHGLTLALAAGSVDAAGKLLSCGAPIAKFTPENILSAPQDKQIALFDLLATQGWTPSFHLFMRTFPNTDLLRWFLAHGIDPNYGIKRDRPGRAGGPSYECADALEAAASKGSADGVEILIAAGAKIAYGVPLHRAAGATPPEFDFNRMHASQPKDFDASRIAAMEALVKHGADVNQKEDTPYVSPLYPIQYAVSVGAIQRARWLLDHGADPELKGPYGSAVDYALKMGTDAMKDLFQPWARPPSPTVLALQT</sequence>
<keyword evidence="5" id="KW-1185">Reference proteome</keyword>
<dbReference type="AlphaFoldDB" id="A0A6A6PY60"/>
<gene>
    <name evidence="4" type="ORF">BDY17DRAFT_308402</name>
</gene>
<name>A0A6A6PY60_9PEZI</name>
<dbReference type="Gene3D" id="1.25.40.20">
    <property type="entry name" value="Ankyrin repeat-containing domain"/>
    <property type="match status" value="1"/>
</dbReference>
<accession>A0A6A6PY60</accession>
<dbReference type="GeneID" id="54476208"/>
<dbReference type="SUPFAM" id="SSF48403">
    <property type="entry name" value="Ankyrin repeat"/>
    <property type="match status" value="1"/>
</dbReference>
<evidence type="ECO:0000313" key="4">
    <source>
        <dbReference type="EMBL" id="KAF2484925.1"/>
    </source>
</evidence>
<dbReference type="Proteomes" id="UP000799767">
    <property type="component" value="Unassembled WGS sequence"/>
</dbReference>
<dbReference type="OrthoDB" id="1722345at2759"/>
<proteinExistence type="predicted"/>
<keyword evidence="2" id="KW-0040">ANK repeat</keyword>
<protein>
    <submittedName>
        <fullName evidence="4">Uncharacterized protein</fullName>
    </submittedName>
</protein>
<organism evidence="4 5">
    <name type="scientific">Neohortaea acidophila</name>
    <dbReference type="NCBI Taxonomy" id="245834"/>
    <lineage>
        <taxon>Eukaryota</taxon>
        <taxon>Fungi</taxon>
        <taxon>Dikarya</taxon>
        <taxon>Ascomycota</taxon>
        <taxon>Pezizomycotina</taxon>
        <taxon>Dothideomycetes</taxon>
        <taxon>Dothideomycetidae</taxon>
        <taxon>Mycosphaerellales</taxon>
        <taxon>Teratosphaeriaceae</taxon>
        <taxon>Neohortaea</taxon>
    </lineage>
</organism>